<dbReference type="GO" id="GO:0008270">
    <property type="term" value="F:zinc ion binding"/>
    <property type="evidence" value="ECO:0007669"/>
    <property type="project" value="UniProtKB-KW"/>
</dbReference>
<evidence type="ECO:0000256" key="6">
    <source>
        <dbReference type="ARBA" id="ARBA00022833"/>
    </source>
</evidence>
<keyword evidence="7 10" id="KW-0805">Transcription regulation</keyword>
<feature type="compositionally biased region" description="Polar residues" evidence="11">
    <location>
        <begin position="129"/>
        <end position="145"/>
    </location>
</feature>
<dbReference type="Pfam" id="PF05129">
    <property type="entry name" value="Zn_ribbon_Elf1"/>
    <property type="match status" value="1"/>
</dbReference>
<dbReference type="PANTHER" id="PTHR20934:SF0">
    <property type="entry name" value="TRANSCRIPTION ELONGATION FACTOR 1 HOMOLOG"/>
    <property type="match status" value="1"/>
</dbReference>
<keyword evidence="9 10" id="KW-0539">Nucleus</keyword>
<dbReference type="AlphaFoldDB" id="A0A0D1Y2X9"/>
<evidence type="ECO:0000313" key="13">
    <source>
        <dbReference type="Proteomes" id="UP000053259"/>
    </source>
</evidence>
<evidence type="ECO:0000256" key="9">
    <source>
        <dbReference type="ARBA" id="ARBA00023242"/>
    </source>
</evidence>
<dbReference type="HOGENOM" id="CLU_105983_0_2_1"/>
<name>A0A0D1Y2X9_9PEZI</name>
<dbReference type="SUPFAM" id="SSF57783">
    <property type="entry name" value="Zinc beta-ribbon"/>
    <property type="match status" value="1"/>
</dbReference>
<evidence type="ECO:0000256" key="4">
    <source>
        <dbReference type="ARBA" id="ARBA00022723"/>
    </source>
</evidence>
<dbReference type="STRING" id="253628.A0A0D1Y2X9"/>
<evidence type="ECO:0000256" key="7">
    <source>
        <dbReference type="ARBA" id="ARBA00023015"/>
    </source>
</evidence>
<protein>
    <recommendedName>
        <fullName evidence="10">Transcription elongation factor 1 homolog</fullName>
    </recommendedName>
</protein>
<dbReference type="FunFam" id="2.20.25.190:FF:000001">
    <property type="entry name" value="Transcription elongation factor 1 homolog"/>
    <property type="match status" value="1"/>
</dbReference>
<dbReference type="GO" id="GO:0006368">
    <property type="term" value="P:transcription elongation by RNA polymerase II"/>
    <property type="evidence" value="ECO:0007669"/>
    <property type="project" value="TreeGrafter"/>
</dbReference>
<evidence type="ECO:0000256" key="2">
    <source>
        <dbReference type="ARBA" id="ARBA00004123"/>
    </source>
</evidence>
<dbReference type="GO" id="GO:0008023">
    <property type="term" value="C:transcription elongation factor complex"/>
    <property type="evidence" value="ECO:0007669"/>
    <property type="project" value="TreeGrafter"/>
</dbReference>
<keyword evidence="4 10" id="KW-0479">Metal-binding</keyword>
<dbReference type="Gene3D" id="2.20.25.190">
    <property type="match status" value="1"/>
</dbReference>
<feature type="region of interest" description="Disordered" evidence="11">
    <location>
        <begin position="123"/>
        <end position="170"/>
    </location>
</feature>
<dbReference type="InterPro" id="IPR038567">
    <property type="entry name" value="T_Elf1_sf"/>
</dbReference>
<reference evidence="12 13" key="1">
    <citation type="submission" date="2015-01" db="EMBL/GenBank/DDBJ databases">
        <title>The Genome Sequence of Ochroconis gallopava CBS43764.</title>
        <authorList>
            <consortium name="The Broad Institute Genomics Platform"/>
            <person name="Cuomo C."/>
            <person name="de Hoog S."/>
            <person name="Gorbushina A."/>
            <person name="Stielow B."/>
            <person name="Teixiera M."/>
            <person name="Abouelleil A."/>
            <person name="Chapman S.B."/>
            <person name="Priest M."/>
            <person name="Young S.K."/>
            <person name="Wortman J."/>
            <person name="Nusbaum C."/>
            <person name="Birren B."/>
        </authorList>
    </citation>
    <scope>NUCLEOTIDE SEQUENCE [LARGE SCALE GENOMIC DNA]</scope>
    <source>
        <strain evidence="12 13">CBS 43764</strain>
    </source>
</reference>
<comment type="function">
    <text evidence="1 10">Transcription elongation factor implicated in the maintenance of proper chromatin structure in actively transcribed regions.</text>
</comment>
<evidence type="ECO:0000313" key="12">
    <source>
        <dbReference type="EMBL" id="KIW09386.1"/>
    </source>
</evidence>
<evidence type="ECO:0000256" key="5">
    <source>
        <dbReference type="ARBA" id="ARBA00022771"/>
    </source>
</evidence>
<sequence length="170" mass="18593">MSSGLDIPTVHSRYLVLRRLQLLAALLRTVSVDGVIMGKRKKAAKPMTTKKKEVLPTVFQCLFCNHEKSVHVRMDKKSGIGSIHCKVCGQQWSTNINFLSAPVDVYADWVDACDEAAKQAAAGVEGERSNYTSQAAPTPKTKSSTGGHGEMDDFIENDEMDAEADFADDD</sequence>
<comment type="subcellular location">
    <subcellularLocation>
        <location evidence="2 10">Nucleus</location>
    </subcellularLocation>
</comment>
<dbReference type="GeneID" id="27308253"/>
<dbReference type="GO" id="GO:0000993">
    <property type="term" value="F:RNA polymerase II complex binding"/>
    <property type="evidence" value="ECO:0007669"/>
    <property type="project" value="TreeGrafter"/>
</dbReference>
<dbReference type="PANTHER" id="PTHR20934">
    <property type="entry name" value="TRANSCRIPTION ELONGATION FACTOR 1 HOMOLOG"/>
    <property type="match status" value="1"/>
</dbReference>
<feature type="compositionally biased region" description="Acidic residues" evidence="11">
    <location>
        <begin position="152"/>
        <end position="170"/>
    </location>
</feature>
<accession>A0A0D1Y2X9</accession>
<evidence type="ECO:0000256" key="11">
    <source>
        <dbReference type="SAM" id="MobiDB-lite"/>
    </source>
</evidence>
<keyword evidence="8 10" id="KW-0804">Transcription</keyword>
<dbReference type="Proteomes" id="UP000053259">
    <property type="component" value="Unassembled WGS sequence"/>
</dbReference>
<dbReference type="EMBL" id="KN847529">
    <property type="protein sequence ID" value="KIW09386.1"/>
    <property type="molecule type" value="Genomic_DNA"/>
</dbReference>
<keyword evidence="5 10" id="KW-0863">Zinc-finger</keyword>
<comment type="similarity">
    <text evidence="3 10">Belongs to the ELOF1 family.</text>
</comment>
<dbReference type="InterPro" id="IPR007808">
    <property type="entry name" value="Elf1"/>
</dbReference>
<evidence type="ECO:0000256" key="3">
    <source>
        <dbReference type="ARBA" id="ARBA00009730"/>
    </source>
</evidence>
<dbReference type="RefSeq" id="XP_016219255.1">
    <property type="nucleotide sequence ID" value="XM_016352998.1"/>
</dbReference>
<gene>
    <name evidence="12" type="ORF">PV09_00280</name>
</gene>
<keyword evidence="6 10" id="KW-0862">Zinc</keyword>
<evidence type="ECO:0000256" key="1">
    <source>
        <dbReference type="ARBA" id="ARBA00003357"/>
    </source>
</evidence>
<organism evidence="12 13">
    <name type="scientific">Verruconis gallopava</name>
    <dbReference type="NCBI Taxonomy" id="253628"/>
    <lineage>
        <taxon>Eukaryota</taxon>
        <taxon>Fungi</taxon>
        <taxon>Dikarya</taxon>
        <taxon>Ascomycota</taxon>
        <taxon>Pezizomycotina</taxon>
        <taxon>Dothideomycetes</taxon>
        <taxon>Pleosporomycetidae</taxon>
        <taxon>Venturiales</taxon>
        <taxon>Sympoventuriaceae</taxon>
        <taxon>Verruconis</taxon>
    </lineage>
</organism>
<evidence type="ECO:0000256" key="10">
    <source>
        <dbReference type="RuleBase" id="RU364033"/>
    </source>
</evidence>
<keyword evidence="13" id="KW-1185">Reference proteome</keyword>
<dbReference type="VEuPathDB" id="FungiDB:PV09_00280"/>
<evidence type="ECO:0000256" key="8">
    <source>
        <dbReference type="ARBA" id="ARBA00023163"/>
    </source>
</evidence>
<dbReference type="OrthoDB" id="445983at2759"/>
<dbReference type="InParanoid" id="A0A0D1Y2X9"/>
<proteinExistence type="inferred from homology"/>